<gene>
    <name evidence="3" type="ORF">OTU49_007138</name>
</gene>
<feature type="transmembrane region" description="Helical" evidence="2">
    <location>
        <begin position="144"/>
        <end position="165"/>
    </location>
</feature>
<evidence type="ECO:0000256" key="1">
    <source>
        <dbReference type="SAM" id="MobiDB-lite"/>
    </source>
</evidence>
<feature type="region of interest" description="Disordered" evidence="1">
    <location>
        <begin position="69"/>
        <end position="133"/>
    </location>
</feature>
<keyword evidence="4" id="KW-1185">Reference proteome</keyword>
<evidence type="ECO:0000256" key="2">
    <source>
        <dbReference type="SAM" id="Phobius"/>
    </source>
</evidence>
<keyword evidence="2" id="KW-0472">Membrane</keyword>
<feature type="non-terminal residue" evidence="3">
    <location>
        <position position="255"/>
    </location>
</feature>
<dbReference type="AlphaFoldDB" id="A0AAW0WIT4"/>
<dbReference type="Proteomes" id="UP001445076">
    <property type="component" value="Unassembled WGS sequence"/>
</dbReference>
<keyword evidence="2" id="KW-0812">Transmembrane</keyword>
<reference evidence="3 4" key="1">
    <citation type="journal article" date="2024" name="BMC Genomics">
        <title>Genome assembly of redclaw crayfish (Cherax quadricarinatus) provides insights into its immune adaptation and hypoxia tolerance.</title>
        <authorList>
            <person name="Liu Z."/>
            <person name="Zheng J."/>
            <person name="Li H."/>
            <person name="Fang K."/>
            <person name="Wang S."/>
            <person name="He J."/>
            <person name="Zhou D."/>
            <person name="Weng S."/>
            <person name="Chi M."/>
            <person name="Gu Z."/>
            <person name="He J."/>
            <person name="Li F."/>
            <person name="Wang M."/>
        </authorList>
    </citation>
    <scope>NUCLEOTIDE SEQUENCE [LARGE SCALE GENOMIC DNA]</scope>
    <source>
        <strain evidence="3">ZL_2023a</strain>
    </source>
</reference>
<keyword evidence="2" id="KW-1133">Transmembrane helix</keyword>
<comment type="caution">
    <text evidence="3">The sequence shown here is derived from an EMBL/GenBank/DDBJ whole genome shotgun (WGS) entry which is preliminary data.</text>
</comment>
<feature type="compositionally biased region" description="Polar residues" evidence="1">
    <location>
        <begin position="122"/>
        <end position="133"/>
    </location>
</feature>
<dbReference type="EMBL" id="JARKIK010000058">
    <property type="protein sequence ID" value="KAK8732013.1"/>
    <property type="molecule type" value="Genomic_DNA"/>
</dbReference>
<organism evidence="3 4">
    <name type="scientific">Cherax quadricarinatus</name>
    <name type="common">Australian red claw crayfish</name>
    <dbReference type="NCBI Taxonomy" id="27406"/>
    <lineage>
        <taxon>Eukaryota</taxon>
        <taxon>Metazoa</taxon>
        <taxon>Ecdysozoa</taxon>
        <taxon>Arthropoda</taxon>
        <taxon>Crustacea</taxon>
        <taxon>Multicrustacea</taxon>
        <taxon>Malacostraca</taxon>
        <taxon>Eumalacostraca</taxon>
        <taxon>Eucarida</taxon>
        <taxon>Decapoda</taxon>
        <taxon>Pleocyemata</taxon>
        <taxon>Astacidea</taxon>
        <taxon>Parastacoidea</taxon>
        <taxon>Parastacidae</taxon>
        <taxon>Cherax</taxon>
    </lineage>
</organism>
<sequence>MPVATTTPATATITALFTTTIPTTLTSSTNNILATTTTPLSTAVLTTRPDTSPNLLKWSKTSPDLATWPPTSPDLATWSKTSPDLATWPPTSSDLATWPPTSPDLATWPPSPNLATRPPTSPNVATWPPTSTKLTPQPSSFPHYIYIITSLGVVLSLVTVASTYYRCRQAKPANQRQDVMALEASFISRNSVTAVPIATTETSSSMPWKGVPPQSLGFGNEVKEDSSGDHLVFLGTVSRVNLMEEELESLPPPLL</sequence>
<evidence type="ECO:0000313" key="4">
    <source>
        <dbReference type="Proteomes" id="UP001445076"/>
    </source>
</evidence>
<evidence type="ECO:0000313" key="3">
    <source>
        <dbReference type="EMBL" id="KAK8732013.1"/>
    </source>
</evidence>
<feature type="compositionally biased region" description="Polar residues" evidence="1">
    <location>
        <begin position="78"/>
        <end position="95"/>
    </location>
</feature>
<protein>
    <submittedName>
        <fullName evidence="3">Uncharacterized protein</fullName>
    </submittedName>
</protein>
<name>A0AAW0WIT4_CHEQU</name>
<proteinExistence type="predicted"/>
<accession>A0AAW0WIT4</accession>